<name>A0A0U1M540_TALIS</name>
<evidence type="ECO:0000313" key="3">
    <source>
        <dbReference type="Proteomes" id="UP000054383"/>
    </source>
</evidence>
<evidence type="ECO:0000313" key="2">
    <source>
        <dbReference type="EMBL" id="CRG90141.1"/>
    </source>
</evidence>
<dbReference type="AlphaFoldDB" id="A0A0U1M540"/>
<gene>
    <name evidence="2" type="ORF">PISL3812_07183</name>
</gene>
<dbReference type="OrthoDB" id="5386595at2759"/>
<proteinExistence type="predicted"/>
<protein>
    <submittedName>
        <fullName evidence="2">Pc12g04220</fullName>
    </submittedName>
</protein>
<dbReference type="EMBL" id="CVMT01000007">
    <property type="protein sequence ID" value="CRG90141.1"/>
    <property type="molecule type" value="Genomic_DNA"/>
</dbReference>
<keyword evidence="3" id="KW-1185">Reference proteome</keyword>
<reference evidence="2 3" key="1">
    <citation type="submission" date="2015-04" db="EMBL/GenBank/DDBJ databases">
        <authorList>
            <person name="Syromyatnikov M.Y."/>
            <person name="Popov V.N."/>
        </authorList>
    </citation>
    <scope>NUCLEOTIDE SEQUENCE [LARGE SCALE GENOMIC DNA]</scope>
    <source>
        <strain evidence="2">WF-38-12</strain>
    </source>
</reference>
<feature type="region of interest" description="Disordered" evidence="1">
    <location>
        <begin position="1"/>
        <end position="30"/>
    </location>
</feature>
<sequence length="375" mass="42718">MASTDAPFQASAQRRPKPTPIPERVSSLAPPSLRLKAREAELRQQRHASTISSFSFASSTVSEFLEERVKACEYEFASSTAQLEIIQHTRQNQDLDSAEYQALSHPLLEHLSRLTTEKQLLKKQSKLIRDDLGEEVERKKARQTEPGVDFYERAYLDSIIPRIMGATNKQEKSSFNNARFRDAVLNAYNAVTHNGPVKLAWCHLAGVWEDAKKVKAAHLVPKSLSRREVAYFFGAEEVSEDFFYDWRLGLSLHSRYKEALDQGAIVIVPILSGPGASRWKCVLVDKAKQKLPVTYIGGSLVTWGDLDNKELTFLGHNRPAKRYLYFRFISSIIHAQKTSNMDILGRLEVKEFWASPGEYLRRSTLVTMARQIFWL</sequence>
<dbReference type="OMA" id="IDEPRNT"/>
<organism evidence="2 3">
    <name type="scientific">Talaromyces islandicus</name>
    <name type="common">Penicillium islandicum</name>
    <dbReference type="NCBI Taxonomy" id="28573"/>
    <lineage>
        <taxon>Eukaryota</taxon>
        <taxon>Fungi</taxon>
        <taxon>Dikarya</taxon>
        <taxon>Ascomycota</taxon>
        <taxon>Pezizomycotina</taxon>
        <taxon>Eurotiomycetes</taxon>
        <taxon>Eurotiomycetidae</taxon>
        <taxon>Eurotiales</taxon>
        <taxon>Trichocomaceae</taxon>
        <taxon>Talaromyces</taxon>
        <taxon>Talaromyces sect. Islandici</taxon>
    </lineage>
</organism>
<evidence type="ECO:0000256" key="1">
    <source>
        <dbReference type="SAM" id="MobiDB-lite"/>
    </source>
</evidence>
<dbReference type="Proteomes" id="UP000054383">
    <property type="component" value="Unassembled WGS sequence"/>
</dbReference>
<accession>A0A0U1M540</accession>